<proteinExistence type="predicted"/>
<protein>
    <submittedName>
        <fullName evidence="1">Uncharacterized protein</fullName>
    </submittedName>
</protein>
<evidence type="ECO:0000313" key="2">
    <source>
        <dbReference type="Proteomes" id="UP001148838"/>
    </source>
</evidence>
<sequence>MHHSAAVISNIRSTGNKAFTAALMNADIDALITIPLRTYLTANFASVDIGISLFIELKILPRKGIVKIDGGSAANVSSVHLLLEKTFYKICTSIENLHVAFHYALSEAILFYADDMQINFENEKRIDKDKPFNVVVDASSSSKLTKNHKFLDTDKLDGPTRRSCARQDSNSPRLQLSRNVEIVLYRYIDYAIRKVQDNREALELNGLHQLFVYADDVNMLGENPQTIGENTGILLEANAYAVLVEEMSSVFRRNSHYSLSQCSRSPKKKILAYNAESRHSTPNCNLCTVKRTLV</sequence>
<reference evidence="1 2" key="1">
    <citation type="journal article" date="2022" name="Allergy">
        <title>Genome assembly and annotation of Periplaneta americana reveal a comprehensive cockroach allergen profile.</title>
        <authorList>
            <person name="Wang L."/>
            <person name="Xiong Q."/>
            <person name="Saelim N."/>
            <person name="Wang L."/>
            <person name="Nong W."/>
            <person name="Wan A.T."/>
            <person name="Shi M."/>
            <person name="Liu X."/>
            <person name="Cao Q."/>
            <person name="Hui J.H.L."/>
            <person name="Sookrung N."/>
            <person name="Leung T.F."/>
            <person name="Tungtrongchitr A."/>
            <person name="Tsui S.K.W."/>
        </authorList>
    </citation>
    <scope>NUCLEOTIDE SEQUENCE [LARGE SCALE GENOMIC DNA]</scope>
    <source>
        <strain evidence="1">PWHHKU_190912</strain>
    </source>
</reference>
<keyword evidence="2" id="KW-1185">Reference proteome</keyword>
<accession>A0ABQ8SEM6</accession>
<dbReference type="EMBL" id="JAJSOF020000029">
    <property type="protein sequence ID" value="KAJ4432520.1"/>
    <property type="molecule type" value="Genomic_DNA"/>
</dbReference>
<evidence type="ECO:0000313" key="1">
    <source>
        <dbReference type="EMBL" id="KAJ4432520.1"/>
    </source>
</evidence>
<comment type="caution">
    <text evidence="1">The sequence shown here is derived from an EMBL/GenBank/DDBJ whole genome shotgun (WGS) entry which is preliminary data.</text>
</comment>
<dbReference type="Proteomes" id="UP001148838">
    <property type="component" value="Unassembled WGS sequence"/>
</dbReference>
<organism evidence="1 2">
    <name type="scientific">Periplaneta americana</name>
    <name type="common">American cockroach</name>
    <name type="synonym">Blatta americana</name>
    <dbReference type="NCBI Taxonomy" id="6978"/>
    <lineage>
        <taxon>Eukaryota</taxon>
        <taxon>Metazoa</taxon>
        <taxon>Ecdysozoa</taxon>
        <taxon>Arthropoda</taxon>
        <taxon>Hexapoda</taxon>
        <taxon>Insecta</taxon>
        <taxon>Pterygota</taxon>
        <taxon>Neoptera</taxon>
        <taxon>Polyneoptera</taxon>
        <taxon>Dictyoptera</taxon>
        <taxon>Blattodea</taxon>
        <taxon>Blattoidea</taxon>
        <taxon>Blattidae</taxon>
        <taxon>Blattinae</taxon>
        <taxon>Periplaneta</taxon>
    </lineage>
</organism>
<name>A0ABQ8SEM6_PERAM</name>
<gene>
    <name evidence="1" type="ORF">ANN_21142</name>
</gene>